<feature type="compositionally biased region" description="Low complexity" evidence="1">
    <location>
        <begin position="26"/>
        <end position="67"/>
    </location>
</feature>
<dbReference type="AlphaFoldDB" id="A0A3G2S2D3"/>
<feature type="signal peptide" evidence="2">
    <location>
        <begin position="1"/>
        <end position="20"/>
    </location>
</feature>
<dbReference type="VEuPathDB" id="FungiDB:DNF11_1174"/>
<evidence type="ECO:0000313" key="4">
    <source>
        <dbReference type="Proteomes" id="UP000269793"/>
    </source>
</evidence>
<keyword evidence="2" id="KW-0732">Signal</keyword>
<dbReference type="Proteomes" id="UP000269793">
    <property type="component" value="Chromosome II"/>
</dbReference>
<organism evidence="3 4">
    <name type="scientific">Malassezia restricta (strain ATCC 96810 / NBRC 103918 / CBS 7877)</name>
    <name type="common">Seborrheic dermatitis infection agent</name>
    <dbReference type="NCBI Taxonomy" id="425264"/>
    <lineage>
        <taxon>Eukaryota</taxon>
        <taxon>Fungi</taxon>
        <taxon>Dikarya</taxon>
        <taxon>Basidiomycota</taxon>
        <taxon>Ustilaginomycotina</taxon>
        <taxon>Malasseziomycetes</taxon>
        <taxon>Malasseziales</taxon>
        <taxon>Malasseziaceae</taxon>
        <taxon>Malassezia</taxon>
    </lineage>
</organism>
<sequence length="222" mass="23044">MVKLSVPLTLLAVAVASVFAQDDNNSQSQSQSQSQSAAPSSSQPQSQSSPSAAGSASSSESRPTSASKSEDSKGGAGGVPVVTSPVCSALFGSPKDQPLGDCKEKSTRVPPYNLSSLVDYFVGGYQNQRGNPVKVVDVADDLADSVVKYYPTVTQSRDVIKYSMYNGLIRTIHEIQGDKKFKPSEEMKRPPGAEPGNSAVKNMLVPGAVGVAAAVMGGAIFL</sequence>
<dbReference type="EMBL" id="CP033149">
    <property type="protein sequence ID" value="AYO42124.1"/>
    <property type="molecule type" value="Genomic_DNA"/>
</dbReference>
<gene>
    <name evidence="3" type="ORF">DNF11_1174</name>
</gene>
<protein>
    <submittedName>
        <fullName evidence="3">Uncharacterized protein</fullName>
    </submittedName>
</protein>
<proteinExistence type="predicted"/>
<feature type="chain" id="PRO_5018278445" evidence="2">
    <location>
        <begin position="21"/>
        <end position="222"/>
    </location>
</feature>
<accession>A0A3G2S2D3</accession>
<name>A0A3G2S2D3_MALR7</name>
<evidence type="ECO:0000256" key="1">
    <source>
        <dbReference type="SAM" id="MobiDB-lite"/>
    </source>
</evidence>
<feature type="region of interest" description="Disordered" evidence="1">
    <location>
        <begin position="22"/>
        <end position="78"/>
    </location>
</feature>
<keyword evidence="4" id="KW-1185">Reference proteome</keyword>
<dbReference type="OrthoDB" id="3360074at2759"/>
<evidence type="ECO:0000313" key="3">
    <source>
        <dbReference type="EMBL" id="AYO42124.1"/>
    </source>
</evidence>
<reference evidence="3 4" key="1">
    <citation type="submission" date="2018-10" db="EMBL/GenBank/DDBJ databases">
        <title>Complete genome sequence of Malassezia restricta CBS 7877.</title>
        <authorList>
            <person name="Morand S.C."/>
            <person name="Bertignac M."/>
            <person name="Iltis A."/>
            <person name="Kolder I."/>
            <person name="Pirovano W."/>
            <person name="Jourdain R."/>
            <person name="Clavaud C."/>
        </authorList>
    </citation>
    <scope>NUCLEOTIDE SEQUENCE [LARGE SCALE GENOMIC DNA]</scope>
    <source>
        <strain evidence="3 4">CBS 7877</strain>
    </source>
</reference>
<evidence type="ECO:0000256" key="2">
    <source>
        <dbReference type="SAM" id="SignalP"/>
    </source>
</evidence>